<dbReference type="PROSITE" id="PS51257">
    <property type="entry name" value="PROKAR_LIPOPROTEIN"/>
    <property type="match status" value="1"/>
</dbReference>
<name>A0AAU8HUF6_9FIRM</name>
<dbReference type="EMBL" id="CP159485">
    <property type="protein sequence ID" value="XCI29017.1"/>
    <property type="molecule type" value="Genomic_DNA"/>
</dbReference>
<proteinExistence type="predicted"/>
<reference evidence="2" key="1">
    <citation type="journal article" date="2018" name="Antonie Van Leeuwenhoek">
        <title>Proteinivorax hydrogeniformans sp. nov., an anaerobic, haloalkaliphilic bacterium fermenting proteinaceous compounds with high hydrogen production.</title>
        <authorList>
            <person name="Boltyanskaya Y."/>
            <person name="Detkova E."/>
            <person name="Pimenov N."/>
            <person name="Kevbrin V."/>
        </authorList>
    </citation>
    <scope>NUCLEOTIDE SEQUENCE</scope>
    <source>
        <strain evidence="2">Z-710</strain>
    </source>
</reference>
<organism evidence="2">
    <name type="scientific">Proteinivorax hydrogeniformans</name>
    <dbReference type="NCBI Taxonomy" id="1826727"/>
    <lineage>
        <taxon>Bacteria</taxon>
        <taxon>Bacillati</taxon>
        <taxon>Bacillota</taxon>
        <taxon>Clostridia</taxon>
        <taxon>Eubacteriales</taxon>
        <taxon>Proteinivoracaceae</taxon>
        <taxon>Proteinivorax</taxon>
    </lineage>
</organism>
<protein>
    <recommendedName>
        <fullName evidence="3">Lipoprotein</fullName>
    </recommendedName>
</protein>
<accession>A0AAU8HUF6</accession>
<dbReference type="RefSeq" id="WP_353893566.1">
    <property type="nucleotide sequence ID" value="NZ_CP159485.1"/>
</dbReference>
<feature type="chain" id="PRO_5043784243" description="Lipoprotein" evidence="1">
    <location>
        <begin position="21"/>
        <end position="198"/>
    </location>
</feature>
<sequence length="198" mass="23060">MKKISLTLIALLIIVLTVGCNGSKEEDFKNQNEAKVEDLNGDKPADTYDEKKIVLSDDKAYESYIEQVLDTFAPYFFQYSLDFSNKHIYSSPEEYMEDFIDDFKPTAEKALEGVTSVMVNHDEIMEIHNSYIESWKLYVEATVMQSKEYKAGRNNILDKAVVLYEESHELKEMHESMLKNFAKERGFEYIPLDFRAEQ</sequence>
<gene>
    <name evidence="2" type="ORF">PRVXH_000316</name>
</gene>
<keyword evidence="1" id="KW-0732">Signal</keyword>
<evidence type="ECO:0008006" key="3">
    <source>
        <dbReference type="Google" id="ProtNLM"/>
    </source>
</evidence>
<evidence type="ECO:0000256" key="1">
    <source>
        <dbReference type="SAM" id="SignalP"/>
    </source>
</evidence>
<reference evidence="2" key="2">
    <citation type="submission" date="2024-06" db="EMBL/GenBank/DDBJ databases">
        <authorList>
            <person name="Petrova K.O."/>
            <person name="Toshchakov S.V."/>
            <person name="Boltjanskaja Y.V."/>
            <person name="Kevbrin V.V."/>
        </authorList>
    </citation>
    <scope>NUCLEOTIDE SEQUENCE</scope>
    <source>
        <strain evidence="2">Z-710</strain>
    </source>
</reference>
<evidence type="ECO:0000313" key="2">
    <source>
        <dbReference type="EMBL" id="XCI29017.1"/>
    </source>
</evidence>
<dbReference type="AlphaFoldDB" id="A0AAU8HUF6"/>
<feature type="signal peptide" evidence="1">
    <location>
        <begin position="1"/>
        <end position="20"/>
    </location>
</feature>